<protein>
    <submittedName>
        <fullName evidence="2">Cytochrome C</fullName>
    </submittedName>
</protein>
<dbReference type="InterPro" id="IPR036280">
    <property type="entry name" value="Multihaem_cyt_sf"/>
</dbReference>
<dbReference type="InterPro" id="IPR026352">
    <property type="entry name" value="Nanowire_3heme"/>
</dbReference>
<gene>
    <name evidence="2" type="ORF">A45J_0355</name>
</gene>
<evidence type="ECO:0000259" key="1">
    <source>
        <dbReference type="Pfam" id="PF14522"/>
    </source>
</evidence>
<reference evidence="2" key="1">
    <citation type="submission" date="2019-10" db="EMBL/GenBank/DDBJ databases">
        <title>Metagenomic sequencing of thiosulfate-disproportionating enrichment culture.</title>
        <authorList>
            <person name="Umezawa K."/>
            <person name="Kojima H."/>
            <person name="Fukui M."/>
        </authorList>
    </citation>
    <scope>NUCLEOTIDE SEQUENCE</scope>
    <source>
        <strain evidence="2">45J</strain>
    </source>
</reference>
<accession>A0A5J4L1J9</accession>
<comment type="caution">
    <text evidence="2">The sequence shown here is derived from an EMBL/GenBank/DDBJ whole genome shotgun (WGS) entry which is preliminary data.</text>
</comment>
<name>A0A5J4L1J9_9ZZZZ</name>
<dbReference type="PANTHER" id="PTHR39425">
    <property type="entry name" value="LIPOPROTEIN CYTOCHROME C"/>
    <property type="match status" value="1"/>
</dbReference>
<evidence type="ECO:0000313" key="2">
    <source>
        <dbReference type="EMBL" id="GER92637.1"/>
    </source>
</evidence>
<dbReference type="EMBL" id="BLAB01000001">
    <property type="protein sequence ID" value="GER92637.1"/>
    <property type="molecule type" value="Genomic_DNA"/>
</dbReference>
<dbReference type="Gene3D" id="3.90.10.10">
    <property type="entry name" value="Cytochrome C3"/>
    <property type="match status" value="1"/>
</dbReference>
<proteinExistence type="predicted"/>
<dbReference type="InterPro" id="IPR029467">
    <property type="entry name" value="Cyt_c7-like"/>
</dbReference>
<dbReference type="PANTHER" id="PTHR39425:SF1">
    <property type="entry name" value="CYTOCHROME C7-LIKE DOMAIN-CONTAINING PROTEIN"/>
    <property type="match status" value="1"/>
</dbReference>
<sequence length="102" mass="10998">MRIFVAILAIMIAVVFVGSAMAVPPGKQAQFAGGPMGKVTFDGKIHADKGLKCNDCHTKIFQMKREAKPKVADHKSDKFCFACHNGSKAFATDGNCAKCHKK</sequence>
<dbReference type="AlphaFoldDB" id="A0A5J4L1J9"/>
<feature type="domain" description="Cytochrome c7-like" evidence="1">
    <location>
        <begin position="39"/>
        <end position="101"/>
    </location>
</feature>
<dbReference type="NCBIfam" id="TIGR04257">
    <property type="entry name" value="nanowire_3heme"/>
    <property type="match status" value="1"/>
</dbReference>
<organism evidence="2">
    <name type="scientific">hot springs metagenome</name>
    <dbReference type="NCBI Taxonomy" id="433727"/>
    <lineage>
        <taxon>unclassified sequences</taxon>
        <taxon>metagenomes</taxon>
        <taxon>ecological metagenomes</taxon>
    </lineage>
</organism>
<dbReference type="SUPFAM" id="SSF48695">
    <property type="entry name" value="Multiheme cytochromes"/>
    <property type="match status" value="1"/>
</dbReference>
<dbReference type="Pfam" id="PF14522">
    <property type="entry name" value="Cytochrome_C7"/>
    <property type="match status" value="1"/>
</dbReference>